<dbReference type="Proteomes" id="UP000249287">
    <property type="component" value="Segment"/>
</dbReference>
<protein>
    <submittedName>
        <fullName evidence="1">Uncharacterized protein</fullName>
    </submittedName>
</protein>
<organism evidence="1">
    <name type="scientific">Pandoravirus neocaledonia</name>
    <dbReference type="NCBI Taxonomy" id="2107708"/>
    <lineage>
        <taxon>Viruses</taxon>
        <taxon>Pandoravirus</taxon>
    </lineage>
</organism>
<dbReference type="GeneID" id="36843377"/>
<dbReference type="KEGG" id="vg:36843377"/>
<evidence type="ECO:0000313" key="1">
    <source>
        <dbReference type="EMBL" id="AVK76664.1"/>
    </source>
</evidence>
<gene>
    <name evidence="1" type="ORF">pneo_cds_1057</name>
</gene>
<accession>A0A2U7UE00</accession>
<reference evidence="1" key="1">
    <citation type="journal article" date="2018" name="Nat. Commun.">
        <title>Diversity and evolution of the emerging Pandoraviridae family.</title>
        <authorList>
            <person name="Legendre M."/>
            <person name="Fabre E."/>
            <person name="Poirot O."/>
            <person name="Jeudy S."/>
            <person name="Lartigue A."/>
            <person name="Alempic J.M."/>
            <person name="Beucher L."/>
            <person name="Philippe N."/>
            <person name="Bertaux L."/>
            <person name="Christo-Foroux E."/>
            <person name="Labadie K."/>
            <person name="Coute Y."/>
            <person name="Abergel C."/>
            <person name="Claverie J.M."/>
        </authorList>
    </citation>
    <scope>NUCLEOTIDE SEQUENCE [LARGE SCALE GENOMIC DNA]</scope>
    <source>
        <strain evidence="1">Neocaledonia</strain>
    </source>
</reference>
<name>A0A2U7UE00_9VIRU</name>
<dbReference type="RefSeq" id="YP_009482667.1">
    <property type="nucleotide sequence ID" value="NC_037666.1"/>
</dbReference>
<dbReference type="EMBL" id="MG011690">
    <property type="protein sequence ID" value="AVK76664.1"/>
    <property type="molecule type" value="Genomic_DNA"/>
</dbReference>
<sequence>MVSVLDVWDHTMEGALQSSIDLPTIAGNGSARCRRRISSRYRGPLARCFCSYCVLSHHVALCRRNRCSLAVLWDRWWPV</sequence>
<proteinExistence type="predicted"/>